<protein>
    <recommendedName>
        <fullName evidence="14">RPE-retinal G protein-coupled receptor</fullName>
    </recommendedName>
</protein>
<dbReference type="GO" id="GO:0007601">
    <property type="term" value="P:visual perception"/>
    <property type="evidence" value="ECO:0007669"/>
    <property type="project" value="UniProtKB-KW"/>
</dbReference>
<evidence type="ECO:0000256" key="7">
    <source>
        <dbReference type="ARBA" id="ARBA00023040"/>
    </source>
</evidence>
<evidence type="ECO:0000256" key="3">
    <source>
        <dbReference type="ARBA" id="ARBA00022692"/>
    </source>
</evidence>
<dbReference type="InParanoid" id="A0A3P8WP32"/>
<keyword evidence="18" id="KW-1185">Reference proteome</keyword>
<evidence type="ECO:0000256" key="5">
    <source>
        <dbReference type="ARBA" id="ARBA00022989"/>
    </source>
</evidence>
<keyword evidence="4" id="KW-0681">Retinal protein</keyword>
<dbReference type="GO" id="GO:0016020">
    <property type="term" value="C:membrane"/>
    <property type="evidence" value="ECO:0007669"/>
    <property type="project" value="UniProtKB-SubCell"/>
</dbReference>
<feature type="transmembrane region" description="Helical" evidence="15">
    <location>
        <begin position="216"/>
        <end position="238"/>
    </location>
</feature>
<keyword evidence="7" id="KW-0297">G-protein coupled receptor</keyword>
<dbReference type="GeneID" id="103381924"/>
<reference evidence="17 18" key="1">
    <citation type="journal article" date="2014" name="Nat. Genet.">
        <title>Whole-genome sequence of a flatfish provides insights into ZW sex chromosome evolution and adaptation to a benthic lifestyle.</title>
        <authorList>
            <person name="Chen S."/>
            <person name="Zhang G."/>
            <person name="Shao C."/>
            <person name="Huang Q."/>
            <person name="Liu G."/>
            <person name="Zhang P."/>
            <person name="Song W."/>
            <person name="An N."/>
            <person name="Chalopin D."/>
            <person name="Volff J.N."/>
            <person name="Hong Y."/>
            <person name="Li Q."/>
            <person name="Sha Z."/>
            <person name="Zhou H."/>
            <person name="Xie M."/>
            <person name="Yu Q."/>
            <person name="Liu Y."/>
            <person name="Xiang H."/>
            <person name="Wang N."/>
            <person name="Wu K."/>
            <person name="Yang C."/>
            <person name="Zhou Q."/>
            <person name="Liao X."/>
            <person name="Yang L."/>
            <person name="Hu Q."/>
            <person name="Zhang J."/>
            <person name="Meng L."/>
            <person name="Jin L."/>
            <person name="Tian Y."/>
            <person name="Lian J."/>
            <person name="Yang J."/>
            <person name="Miao G."/>
            <person name="Liu S."/>
            <person name="Liang Z."/>
            <person name="Yan F."/>
            <person name="Li Y."/>
            <person name="Sun B."/>
            <person name="Zhang H."/>
            <person name="Zhang J."/>
            <person name="Zhu Y."/>
            <person name="Du M."/>
            <person name="Zhao Y."/>
            <person name="Schartl M."/>
            <person name="Tang Q."/>
            <person name="Wang J."/>
        </authorList>
    </citation>
    <scope>NUCLEOTIDE SEQUENCE</scope>
</reference>
<dbReference type="Gene3D" id="1.20.1070.10">
    <property type="entry name" value="Rhodopsin 7-helix transmembrane proteins"/>
    <property type="match status" value="1"/>
</dbReference>
<comment type="function">
    <text evidence="13">Receptor for all-trans- and 11-cis-retinal. Binds preferentially to the former and may catalyze the isomerization of the chromophore by a retinochrome-like mechanism.</text>
</comment>
<dbReference type="InterPro" id="IPR001793">
    <property type="entry name" value="RPE_GPCR"/>
</dbReference>
<evidence type="ECO:0000256" key="14">
    <source>
        <dbReference type="ARBA" id="ARBA00073686"/>
    </source>
</evidence>
<feature type="transmembrane region" description="Helical" evidence="15">
    <location>
        <begin position="53"/>
        <end position="77"/>
    </location>
</feature>
<dbReference type="OrthoDB" id="10015560at2759"/>
<evidence type="ECO:0000256" key="9">
    <source>
        <dbReference type="ARBA" id="ARBA00023157"/>
    </source>
</evidence>
<evidence type="ECO:0000313" key="17">
    <source>
        <dbReference type="Ensembl" id="ENSCSEP00000027271.1"/>
    </source>
</evidence>
<keyword evidence="12" id="KW-0844">Vision</keyword>
<dbReference type="InterPro" id="IPR050125">
    <property type="entry name" value="GPCR_opsins"/>
</dbReference>
<evidence type="ECO:0000256" key="11">
    <source>
        <dbReference type="ARBA" id="ARBA00023224"/>
    </source>
</evidence>
<keyword evidence="8 15" id="KW-0472">Membrane</keyword>
<sequence>MASYLLPEGFTEFDMFTFGSALLVGGLLGFILNAINVVSFLTVKDLRTPSNFFVFNLALADISLNVNGLTAAYASYLRYWPFGQSGCEYHGFQGLISVLASISFMAAIAWDRYHQYCTRQKLFWSTTLTMSAIIWCLSIFWAAVPLMGWGVYDFEPMRTCCTLDYTRGDRDYMTFMLTLVLLYLMFPALTMLSCYSSINKHFKKVHHHRFNTNFPLRIMLMCWGPYVLMCIYACFADAKVVSPKLRMVLPVVAKTNPIFNALLYGFGNEFFRGGLWQFLTGQKMVSPAIQKSK</sequence>
<keyword evidence="2" id="KW-0716">Sensory transduction</keyword>
<evidence type="ECO:0000256" key="13">
    <source>
        <dbReference type="ARBA" id="ARBA00057095"/>
    </source>
</evidence>
<dbReference type="InterPro" id="IPR000276">
    <property type="entry name" value="GPCR_Rhodpsn"/>
</dbReference>
<feature type="transmembrane region" description="Helical" evidence="15">
    <location>
        <begin position="172"/>
        <end position="195"/>
    </location>
</feature>
<dbReference type="Proteomes" id="UP000265120">
    <property type="component" value="Chromosome 8"/>
</dbReference>
<feature type="transmembrane region" description="Helical" evidence="15">
    <location>
        <begin position="89"/>
        <end position="110"/>
    </location>
</feature>
<dbReference type="PANTHER" id="PTHR24240">
    <property type="entry name" value="OPSIN"/>
    <property type="match status" value="1"/>
</dbReference>
<dbReference type="PRINTS" id="PR00667">
    <property type="entry name" value="RPERETINALR"/>
</dbReference>
<evidence type="ECO:0000313" key="18">
    <source>
        <dbReference type="Proteomes" id="UP000265120"/>
    </source>
</evidence>
<feature type="transmembrane region" description="Helical" evidence="15">
    <location>
        <begin position="122"/>
        <end position="152"/>
    </location>
</feature>
<evidence type="ECO:0000256" key="15">
    <source>
        <dbReference type="SAM" id="Phobius"/>
    </source>
</evidence>
<dbReference type="InterPro" id="IPR017452">
    <property type="entry name" value="GPCR_Rhodpsn_7TM"/>
</dbReference>
<dbReference type="KEGG" id="csem:103381924"/>
<proteinExistence type="predicted"/>
<name>A0A3P8WP32_CYNSE</name>
<evidence type="ECO:0000256" key="2">
    <source>
        <dbReference type="ARBA" id="ARBA00022606"/>
    </source>
</evidence>
<dbReference type="CTD" id="554142"/>
<keyword evidence="10" id="KW-0675">Receptor</keyword>
<organism evidence="17 18">
    <name type="scientific">Cynoglossus semilaevis</name>
    <name type="common">Tongue sole</name>
    <dbReference type="NCBI Taxonomy" id="244447"/>
    <lineage>
        <taxon>Eukaryota</taxon>
        <taxon>Metazoa</taxon>
        <taxon>Chordata</taxon>
        <taxon>Craniata</taxon>
        <taxon>Vertebrata</taxon>
        <taxon>Euteleostomi</taxon>
        <taxon>Actinopterygii</taxon>
        <taxon>Neopterygii</taxon>
        <taxon>Teleostei</taxon>
        <taxon>Neoteleostei</taxon>
        <taxon>Acanthomorphata</taxon>
        <taxon>Carangaria</taxon>
        <taxon>Pleuronectiformes</taxon>
        <taxon>Pleuronectoidei</taxon>
        <taxon>Cynoglossidae</taxon>
        <taxon>Cynoglossinae</taxon>
        <taxon>Cynoglossus</taxon>
    </lineage>
</organism>
<keyword evidence="5 15" id="KW-1133">Transmembrane helix</keyword>
<dbReference type="GO" id="GO:0004930">
    <property type="term" value="F:G protein-coupled receptor activity"/>
    <property type="evidence" value="ECO:0007669"/>
    <property type="project" value="UniProtKB-KW"/>
</dbReference>
<keyword evidence="9" id="KW-1015">Disulfide bond</keyword>
<dbReference type="PRINTS" id="PR00237">
    <property type="entry name" value="GPCRRHODOPSN"/>
</dbReference>
<dbReference type="GO" id="GO:0007602">
    <property type="term" value="P:phototransduction"/>
    <property type="evidence" value="ECO:0007669"/>
    <property type="project" value="UniProtKB-KW"/>
</dbReference>
<dbReference type="RefSeq" id="XP_008312752.1">
    <property type="nucleotide sequence ID" value="XM_008314530.3"/>
</dbReference>
<dbReference type="OMA" id="CFENVKL"/>
<keyword evidence="4" id="KW-0600">Photoreceptor protein</keyword>
<reference evidence="17" key="2">
    <citation type="submission" date="2025-08" db="UniProtKB">
        <authorList>
            <consortium name="Ensembl"/>
        </authorList>
    </citation>
    <scope>IDENTIFICATION</scope>
</reference>
<evidence type="ECO:0000256" key="6">
    <source>
        <dbReference type="ARBA" id="ARBA00022991"/>
    </source>
</evidence>
<accession>A0A3P8WP32</accession>
<dbReference type="STRING" id="244447.ENSCSEP00000027271"/>
<reference evidence="17" key="3">
    <citation type="submission" date="2025-09" db="UniProtKB">
        <authorList>
            <consortium name="Ensembl"/>
        </authorList>
    </citation>
    <scope>IDENTIFICATION</scope>
</reference>
<dbReference type="SUPFAM" id="SSF81321">
    <property type="entry name" value="Family A G protein-coupled receptor-like"/>
    <property type="match status" value="1"/>
</dbReference>
<dbReference type="CDD" id="cd15072">
    <property type="entry name" value="7tmA_Retinal_GPR"/>
    <property type="match status" value="1"/>
</dbReference>
<dbReference type="GeneTree" id="ENSGT01130000278323"/>
<dbReference type="PROSITE" id="PS50262">
    <property type="entry name" value="G_PROTEIN_RECEP_F1_2"/>
    <property type="match status" value="1"/>
</dbReference>
<feature type="transmembrane region" description="Helical" evidence="15">
    <location>
        <begin position="20"/>
        <end position="41"/>
    </location>
</feature>
<keyword evidence="3 15" id="KW-0812">Transmembrane</keyword>
<evidence type="ECO:0000256" key="1">
    <source>
        <dbReference type="ARBA" id="ARBA00004141"/>
    </source>
</evidence>
<evidence type="ECO:0000256" key="8">
    <source>
        <dbReference type="ARBA" id="ARBA00023136"/>
    </source>
</evidence>
<evidence type="ECO:0000256" key="4">
    <source>
        <dbReference type="ARBA" id="ARBA00022925"/>
    </source>
</evidence>
<evidence type="ECO:0000259" key="16">
    <source>
        <dbReference type="PROSITE" id="PS50262"/>
    </source>
</evidence>
<dbReference type="Ensembl" id="ENSCSET00000027637.1">
    <property type="protein sequence ID" value="ENSCSEP00000027271.1"/>
    <property type="gene ID" value="ENSCSEG00000017424.1"/>
</dbReference>
<dbReference type="FunFam" id="1.20.1070.10:FF:000139">
    <property type="entry name" value="RPE-retinal G protein-coupled receptor isoform X1"/>
    <property type="match status" value="1"/>
</dbReference>
<keyword evidence="11" id="KW-0807">Transducer</keyword>
<comment type="subcellular location">
    <subcellularLocation>
        <location evidence="1">Membrane</location>
        <topology evidence="1">Multi-pass membrane protein</topology>
    </subcellularLocation>
</comment>
<feature type="domain" description="G-protein coupled receptors family 1 profile" evidence="16">
    <location>
        <begin position="32"/>
        <end position="264"/>
    </location>
</feature>
<dbReference type="AlphaFoldDB" id="A0A3P8WP32"/>
<evidence type="ECO:0000256" key="10">
    <source>
        <dbReference type="ARBA" id="ARBA00023170"/>
    </source>
</evidence>
<keyword evidence="6" id="KW-0157">Chromophore</keyword>
<dbReference type="Pfam" id="PF00001">
    <property type="entry name" value="7tm_1"/>
    <property type="match status" value="1"/>
</dbReference>
<evidence type="ECO:0000256" key="12">
    <source>
        <dbReference type="ARBA" id="ARBA00023305"/>
    </source>
</evidence>